<organism evidence="2 3">
    <name type="scientific">Coniochaeta hoffmannii</name>
    <dbReference type="NCBI Taxonomy" id="91930"/>
    <lineage>
        <taxon>Eukaryota</taxon>
        <taxon>Fungi</taxon>
        <taxon>Dikarya</taxon>
        <taxon>Ascomycota</taxon>
        <taxon>Pezizomycotina</taxon>
        <taxon>Sordariomycetes</taxon>
        <taxon>Sordariomycetidae</taxon>
        <taxon>Coniochaetales</taxon>
        <taxon>Coniochaetaceae</taxon>
        <taxon>Coniochaeta</taxon>
    </lineage>
</organism>
<dbReference type="Gene3D" id="1.10.510.10">
    <property type="entry name" value="Transferase(Phosphotransferase) domain 1"/>
    <property type="match status" value="1"/>
</dbReference>
<accession>A0AA38RQ80</accession>
<gene>
    <name evidence="2" type="ORF">NKR19_g6660</name>
</gene>
<dbReference type="GO" id="GO:0005524">
    <property type="term" value="F:ATP binding"/>
    <property type="evidence" value="ECO:0007669"/>
    <property type="project" value="InterPro"/>
</dbReference>
<dbReference type="Pfam" id="PF00069">
    <property type="entry name" value="Pkinase"/>
    <property type="match status" value="1"/>
</dbReference>
<proteinExistence type="predicted"/>
<keyword evidence="3" id="KW-1185">Reference proteome</keyword>
<feature type="domain" description="Protein kinase" evidence="1">
    <location>
        <begin position="1"/>
        <end position="177"/>
    </location>
</feature>
<dbReference type="InterPro" id="IPR000719">
    <property type="entry name" value="Prot_kinase_dom"/>
</dbReference>
<dbReference type="SUPFAM" id="SSF56112">
    <property type="entry name" value="Protein kinase-like (PK-like)"/>
    <property type="match status" value="1"/>
</dbReference>
<dbReference type="GO" id="GO:0004674">
    <property type="term" value="F:protein serine/threonine kinase activity"/>
    <property type="evidence" value="ECO:0007669"/>
    <property type="project" value="TreeGrafter"/>
</dbReference>
<comment type="caution">
    <text evidence="2">The sequence shown here is derived from an EMBL/GenBank/DDBJ whole genome shotgun (WGS) entry which is preliminary data.</text>
</comment>
<evidence type="ECO:0000259" key="1">
    <source>
        <dbReference type="PROSITE" id="PS50011"/>
    </source>
</evidence>
<protein>
    <recommendedName>
        <fullName evidence="1">Protein kinase domain-containing protein</fullName>
    </recommendedName>
</protein>
<dbReference type="Proteomes" id="UP001174691">
    <property type="component" value="Unassembled WGS sequence"/>
</dbReference>
<reference evidence="2" key="1">
    <citation type="submission" date="2022-07" db="EMBL/GenBank/DDBJ databases">
        <title>Fungi with potential for degradation of polypropylene.</title>
        <authorList>
            <person name="Gostincar C."/>
        </authorList>
    </citation>
    <scope>NUCLEOTIDE SEQUENCE</scope>
    <source>
        <strain evidence="2">EXF-13287</strain>
    </source>
</reference>
<dbReference type="PANTHER" id="PTHR24359:SF1">
    <property type="entry name" value="INHIBITOR OF NUCLEAR FACTOR KAPPA-B KINASE EPSILON SUBUNIT HOMOLOG 1-RELATED"/>
    <property type="match status" value="1"/>
</dbReference>
<name>A0AA38RQ80_9PEZI</name>
<dbReference type="AlphaFoldDB" id="A0AA38RQ80"/>
<dbReference type="InterPro" id="IPR008271">
    <property type="entry name" value="Ser/Thr_kinase_AS"/>
</dbReference>
<evidence type="ECO:0000313" key="3">
    <source>
        <dbReference type="Proteomes" id="UP001174691"/>
    </source>
</evidence>
<dbReference type="PROSITE" id="PS00108">
    <property type="entry name" value="PROTEIN_KINASE_ST"/>
    <property type="match status" value="1"/>
</dbReference>
<evidence type="ECO:0000313" key="2">
    <source>
        <dbReference type="EMBL" id="KAJ9143934.1"/>
    </source>
</evidence>
<dbReference type="PANTHER" id="PTHR24359">
    <property type="entry name" value="SERINE/THREONINE-PROTEIN KINASE SBK1"/>
    <property type="match status" value="1"/>
</dbReference>
<dbReference type="EMBL" id="JANBVN010000106">
    <property type="protein sequence ID" value="KAJ9143934.1"/>
    <property type="molecule type" value="Genomic_DNA"/>
</dbReference>
<dbReference type="InterPro" id="IPR011009">
    <property type="entry name" value="Kinase-like_dom_sf"/>
</dbReference>
<sequence>MTFQSRLEFCRDIAEGLYALHLCGVVHGDVKPENILVFPREGKRDAFMVKLTDFGHSVLEQDGLDALPAFTPLWCAPEATQRASMTFQDMVATDCYSYGFVVLSILIGRAFHIAFDDVEGIKSNGSILERAVALVEREDRESNDSDLELDVVELLLRMSSRNRIRDALQLLLTSPPA</sequence>
<dbReference type="PROSITE" id="PS50011">
    <property type="entry name" value="PROTEIN_KINASE_DOM"/>
    <property type="match status" value="1"/>
</dbReference>